<gene>
    <name evidence="1" type="ORF">IPF40_02705</name>
</gene>
<accession>A0A934X3W3</accession>
<dbReference type="Gene3D" id="3.40.50.2300">
    <property type="match status" value="2"/>
</dbReference>
<reference evidence="1 2" key="1">
    <citation type="submission" date="2020-10" db="EMBL/GenBank/DDBJ databases">
        <title>Connecting structure to function with the recovery of over 1000 high-quality activated sludge metagenome-assembled genomes encoding full-length rRNA genes using long-read sequencing.</title>
        <authorList>
            <person name="Singleton C.M."/>
            <person name="Petriglieri F."/>
            <person name="Kristensen J.M."/>
            <person name="Kirkegaard R.H."/>
            <person name="Michaelsen T.Y."/>
            <person name="Andersen M.H."/>
            <person name="Karst S.M."/>
            <person name="Dueholm M.S."/>
            <person name="Nielsen P.H."/>
            <person name="Albertsen M."/>
        </authorList>
    </citation>
    <scope>NUCLEOTIDE SEQUENCE [LARGE SCALE GENOMIC DNA]</scope>
    <source>
        <strain evidence="1">AalE_18-Q3-R2-46_BAT3C.188</strain>
    </source>
</reference>
<comment type="caution">
    <text evidence="1">The sequence shown here is derived from an EMBL/GenBank/DDBJ whole genome shotgun (WGS) entry which is preliminary data.</text>
</comment>
<name>A0A934X3W3_9MICO</name>
<proteinExistence type="predicted"/>
<dbReference type="InterPro" id="IPR028082">
    <property type="entry name" value="Peripla_BP_I"/>
</dbReference>
<dbReference type="AlphaFoldDB" id="A0A934X3W3"/>
<organism evidence="1 2">
    <name type="scientific">Candidatus Phosphoribacter hodrii</name>
    <dbReference type="NCBI Taxonomy" id="2953743"/>
    <lineage>
        <taxon>Bacteria</taxon>
        <taxon>Bacillati</taxon>
        <taxon>Actinomycetota</taxon>
        <taxon>Actinomycetes</taxon>
        <taxon>Micrococcales</taxon>
        <taxon>Dermatophilaceae</taxon>
        <taxon>Candidatus Phosphoribacter</taxon>
    </lineage>
</organism>
<sequence>MPGSKASSWSPTRHRALTNVDADLGAFDNADYGAAIMDAMASCMGKSGKYVQFVGALTAETHLAWVKGAYEKGASPPTPV</sequence>
<dbReference type="EMBL" id="JADIXZ010000002">
    <property type="protein sequence ID" value="MBK6299995.1"/>
    <property type="molecule type" value="Genomic_DNA"/>
</dbReference>
<evidence type="ECO:0000313" key="1">
    <source>
        <dbReference type="EMBL" id="MBK6299995.1"/>
    </source>
</evidence>
<dbReference type="Proteomes" id="UP000718281">
    <property type="component" value="Unassembled WGS sequence"/>
</dbReference>
<evidence type="ECO:0000313" key="2">
    <source>
        <dbReference type="Proteomes" id="UP000718281"/>
    </source>
</evidence>
<protein>
    <submittedName>
        <fullName evidence="1">Uncharacterized protein</fullName>
    </submittedName>
</protein>
<dbReference type="SUPFAM" id="SSF53822">
    <property type="entry name" value="Periplasmic binding protein-like I"/>
    <property type="match status" value="1"/>
</dbReference>